<dbReference type="Proteomes" id="UP000621447">
    <property type="component" value="Unassembled WGS sequence"/>
</dbReference>
<dbReference type="Pfam" id="PF12599">
    <property type="entry name" value="DUF3768"/>
    <property type="match status" value="1"/>
</dbReference>
<dbReference type="InterPro" id="IPR022243">
    <property type="entry name" value="DUF3768"/>
</dbReference>
<protein>
    <submittedName>
        <fullName evidence="1">DUF3768 domain-containing protein</fullName>
    </submittedName>
</protein>
<keyword evidence="2" id="KW-1185">Reference proteome</keyword>
<comment type="caution">
    <text evidence="1">The sequence shown here is derived from an EMBL/GenBank/DDBJ whole genome shotgun (WGS) entry which is preliminary data.</text>
</comment>
<accession>A0ABX2JPP6</accession>
<proteinExistence type="predicted"/>
<dbReference type="RefSeq" id="WP_174195038.1">
    <property type="nucleotide sequence ID" value="NZ_JABULH010000007.1"/>
</dbReference>
<evidence type="ECO:0000313" key="1">
    <source>
        <dbReference type="EMBL" id="NTS66434.1"/>
    </source>
</evidence>
<organism evidence="1 2">
    <name type="scientific">Sphingomonas hominis</name>
    <dbReference type="NCBI Taxonomy" id="2741495"/>
    <lineage>
        <taxon>Bacteria</taxon>
        <taxon>Pseudomonadati</taxon>
        <taxon>Pseudomonadota</taxon>
        <taxon>Alphaproteobacteria</taxon>
        <taxon>Sphingomonadales</taxon>
        <taxon>Sphingomonadaceae</taxon>
        <taxon>Sphingomonas</taxon>
    </lineage>
</organism>
<dbReference type="EMBL" id="JABULH010000007">
    <property type="protein sequence ID" value="NTS66434.1"/>
    <property type="molecule type" value="Genomic_DNA"/>
</dbReference>
<gene>
    <name evidence="1" type="ORF">HRV97_14860</name>
</gene>
<evidence type="ECO:0000313" key="2">
    <source>
        <dbReference type="Proteomes" id="UP000621447"/>
    </source>
</evidence>
<name>A0ABX2JPP6_9SPHN</name>
<reference evidence="1 2" key="1">
    <citation type="submission" date="2020-06" db="EMBL/GenBank/DDBJ databases">
        <title>Sphingomonas hominis sp. nov., a member of the Sphingomonas, isolated from the hair of a 22-year-old girl.</title>
        <authorList>
            <person name="Zhang D.-F."/>
            <person name="Cui X.-W."/>
        </authorList>
    </citation>
    <scope>NUCLEOTIDE SEQUENCE [LARGE SCALE GENOMIC DNA]</scope>
    <source>
        <strain evidence="1 2">HHU CXW</strain>
    </source>
</reference>
<sequence>MPTPEQIDTIRQLNDAARQRPGAGSIANVTSGFQALPDADRFAALATIIAFSKFDTDNDPYGEHDFGAVYRLATGIWTQERPSGDAAIAETVFWKVDYYDRTLTNGSEAPWDAQQTQRVLTIMLASEY</sequence>